<gene>
    <name evidence="6" type="ORF">N7460_007842</name>
</gene>
<comment type="caution">
    <text evidence="6">The sequence shown here is derived from an EMBL/GenBank/DDBJ whole genome shotgun (WGS) entry which is preliminary data.</text>
</comment>
<keyword evidence="1" id="KW-0596">Phosphopantetheine</keyword>
<feature type="domain" description="AMP-dependent synthetase/ligase" evidence="3">
    <location>
        <begin position="114"/>
        <end position="369"/>
    </location>
</feature>
<sequence length="1064" mass="117520">TCELSLTMGIQPSGPTSQADFFNTADQLVQEYGQIQVLDDLIRLRAADLVQHPILAYPRSAGHAASYDYYSGQDLNTMINQAATMLMDLGSQTVGLPMPSGLTHSDSSSQPRRNKSVVALLALSDLDMVVTFFALSRLGYIVLMLSPRWSGKACVSLLETAGCATIVYGETPSIRSTVGNILQRKLVSCRPLPRSSLDTKAKPRFFFLRRDRNPDKTAVILHSSGSTGTLKPLFLTHRALMTHPLRGPGLTSFNPLPWYHLHGLSTAFQAMWRRKTAYMWNAALPMTAEHVLTALEQAWPELIAAVPYMLQLLADDPRGIAALRKCTLVTYGGAPCPDELGDRLVREGVTFGGSFGLTEAGLVADSISRSEDDHGWNYLQFFDSVRPYIWMKSISETEPLYECVYLAGHPALTTSNSDDPPGSFHSKDVFAPHPTIPERWKYMSRLDDRVTLVNGEKVLPLSMEGHVKQHPLVHEAVMVGVGKATPGLLVLRSEEAESDPLPDEDYLDAIWPSIEEANCQAEAFAQISRDMVAILPHTATFPRTDKGSMIRSQRDPGGLQLGLAETQSHLLQLCWDELGVSISSVDADLFSEGVDSLKAMHLRRLILQQFRFEPCHSPSPNSVFEMGTLSQLALYICALQSGDSLSTAEDSILLMDKLVKKYSSFRKHLPCPETPRRTRTVLLTGATGSVGAHVLFELLNDDSVSTVYCLTRRASPLKAVRGSLFERGLLLSPEQTSKVVALNGALDRPDFCLDPVGKTFHRMLDSVSLIIHAAWPVNFNLPLAHFEPHLRGLYNLITFSLSVRRLEPAVMLFCSSISTALGASSATIEEEAVDLNSAQKGYGQSKLVGERMVSLARRSGARAYSLRIGQVSGHSKKGLWNDSDVIPLLIRSALTLRALPELHQTCSWLPVDKLATVMLELAESCSAPERDVLPSTVSDIAGMAYVDDSIYNVCNSRVFSWSELLAALQRSGFQFQVLPFEEWLQLLRESEARGEEHTNPAVKLIHHEMMHGVQSSIDHSGTKVFATDKAERDSVTLRSGYLNIVQDNILDCYARDWLVRWKAF</sequence>
<feature type="domain" description="Thioester reductase (TE)" evidence="5">
    <location>
        <begin position="683"/>
        <end position="918"/>
    </location>
</feature>
<name>A0AAD6N716_PENCN</name>
<reference evidence="6" key="1">
    <citation type="journal article" date="2023" name="IMA Fungus">
        <title>Comparative genomic study of the Penicillium genus elucidates a diverse pangenome and 15 lateral gene transfer events.</title>
        <authorList>
            <person name="Petersen C."/>
            <person name="Sorensen T."/>
            <person name="Nielsen M.R."/>
            <person name="Sondergaard T.E."/>
            <person name="Sorensen J.L."/>
            <person name="Fitzpatrick D.A."/>
            <person name="Frisvad J.C."/>
            <person name="Nielsen K.L."/>
        </authorList>
    </citation>
    <scope>NUCLEOTIDE SEQUENCE</scope>
    <source>
        <strain evidence="6">IBT 15450</strain>
    </source>
</reference>
<dbReference type="Pfam" id="PF23562">
    <property type="entry name" value="AMP-binding_C_3"/>
    <property type="match status" value="1"/>
</dbReference>
<evidence type="ECO:0000259" key="5">
    <source>
        <dbReference type="Pfam" id="PF07993"/>
    </source>
</evidence>
<feature type="non-terminal residue" evidence="6">
    <location>
        <position position="1064"/>
    </location>
</feature>
<dbReference type="InterPro" id="IPR000873">
    <property type="entry name" value="AMP-dep_synth/lig_dom"/>
</dbReference>
<feature type="domain" description="Carrier" evidence="4">
    <location>
        <begin position="570"/>
        <end position="636"/>
    </location>
</feature>
<dbReference type="InterPro" id="IPR036291">
    <property type="entry name" value="NAD(P)-bd_dom_sf"/>
</dbReference>
<dbReference type="Gene3D" id="3.40.50.12780">
    <property type="entry name" value="N-terminal domain of ligase-like"/>
    <property type="match status" value="1"/>
</dbReference>
<dbReference type="InterPro" id="IPR020845">
    <property type="entry name" value="AMP-binding_CS"/>
</dbReference>
<dbReference type="InterPro" id="IPR036736">
    <property type="entry name" value="ACP-like_sf"/>
</dbReference>
<proteinExistence type="predicted"/>
<evidence type="ECO:0000259" key="3">
    <source>
        <dbReference type="Pfam" id="PF00501"/>
    </source>
</evidence>
<accession>A0AAD6N716</accession>
<dbReference type="InterPro" id="IPR042099">
    <property type="entry name" value="ANL_N_sf"/>
</dbReference>
<dbReference type="Pfam" id="PF00501">
    <property type="entry name" value="AMP-binding"/>
    <property type="match status" value="1"/>
</dbReference>
<dbReference type="SUPFAM" id="SSF56801">
    <property type="entry name" value="Acetyl-CoA synthetase-like"/>
    <property type="match status" value="1"/>
</dbReference>
<dbReference type="PANTHER" id="PTHR43439">
    <property type="entry name" value="PHENYLACETATE-COENZYME A LIGASE"/>
    <property type="match status" value="1"/>
</dbReference>
<dbReference type="SUPFAM" id="SSF51735">
    <property type="entry name" value="NAD(P)-binding Rossmann-fold domains"/>
    <property type="match status" value="1"/>
</dbReference>
<dbReference type="Gene3D" id="3.40.50.720">
    <property type="entry name" value="NAD(P)-binding Rossmann-like Domain"/>
    <property type="match status" value="1"/>
</dbReference>
<dbReference type="InterPro" id="IPR013120">
    <property type="entry name" value="FAR_NAD-bd"/>
</dbReference>
<dbReference type="InterPro" id="IPR051414">
    <property type="entry name" value="Adenylate-forming_Reductase"/>
</dbReference>
<evidence type="ECO:0000313" key="7">
    <source>
        <dbReference type="Proteomes" id="UP001219568"/>
    </source>
</evidence>
<dbReference type="EMBL" id="JAQJZL010000009">
    <property type="protein sequence ID" value="KAJ6038071.1"/>
    <property type="molecule type" value="Genomic_DNA"/>
</dbReference>
<evidence type="ECO:0008006" key="8">
    <source>
        <dbReference type="Google" id="ProtNLM"/>
    </source>
</evidence>
<reference evidence="6" key="2">
    <citation type="submission" date="2023-01" db="EMBL/GenBank/DDBJ databases">
        <authorList>
            <person name="Petersen C."/>
        </authorList>
    </citation>
    <scope>NUCLEOTIDE SEQUENCE</scope>
    <source>
        <strain evidence="6">IBT 15450</strain>
    </source>
</reference>
<keyword evidence="2" id="KW-0597">Phosphoprotein</keyword>
<dbReference type="PANTHER" id="PTHR43439:SF2">
    <property type="entry name" value="ENZYME, PUTATIVE (JCVI)-RELATED"/>
    <property type="match status" value="1"/>
</dbReference>
<evidence type="ECO:0000259" key="4">
    <source>
        <dbReference type="Pfam" id="PF00550"/>
    </source>
</evidence>
<evidence type="ECO:0000256" key="2">
    <source>
        <dbReference type="ARBA" id="ARBA00022553"/>
    </source>
</evidence>
<dbReference type="InterPro" id="IPR009081">
    <property type="entry name" value="PP-bd_ACP"/>
</dbReference>
<dbReference type="SUPFAM" id="SSF47336">
    <property type="entry name" value="ACP-like"/>
    <property type="match status" value="1"/>
</dbReference>
<evidence type="ECO:0000313" key="6">
    <source>
        <dbReference type="EMBL" id="KAJ6038071.1"/>
    </source>
</evidence>
<organism evidence="6 7">
    <name type="scientific">Penicillium canescens</name>
    <dbReference type="NCBI Taxonomy" id="5083"/>
    <lineage>
        <taxon>Eukaryota</taxon>
        <taxon>Fungi</taxon>
        <taxon>Dikarya</taxon>
        <taxon>Ascomycota</taxon>
        <taxon>Pezizomycotina</taxon>
        <taxon>Eurotiomycetes</taxon>
        <taxon>Eurotiomycetidae</taxon>
        <taxon>Eurotiales</taxon>
        <taxon>Aspergillaceae</taxon>
        <taxon>Penicillium</taxon>
    </lineage>
</organism>
<keyword evidence="7" id="KW-1185">Reference proteome</keyword>
<dbReference type="GO" id="GO:0044550">
    <property type="term" value="P:secondary metabolite biosynthetic process"/>
    <property type="evidence" value="ECO:0007669"/>
    <property type="project" value="UniProtKB-ARBA"/>
</dbReference>
<evidence type="ECO:0000256" key="1">
    <source>
        <dbReference type="ARBA" id="ARBA00022450"/>
    </source>
</evidence>
<dbReference type="PROSITE" id="PS00455">
    <property type="entry name" value="AMP_BINDING"/>
    <property type="match status" value="1"/>
</dbReference>
<dbReference type="AlphaFoldDB" id="A0AAD6N716"/>
<dbReference type="Gene3D" id="1.10.1200.10">
    <property type="entry name" value="ACP-like"/>
    <property type="match status" value="1"/>
</dbReference>
<protein>
    <recommendedName>
        <fullName evidence="8">Carrier domain-containing protein</fullName>
    </recommendedName>
</protein>
<dbReference type="Pfam" id="PF00550">
    <property type="entry name" value="PP-binding"/>
    <property type="match status" value="1"/>
</dbReference>
<dbReference type="Proteomes" id="UP001219568">
    <property type="component" value="Unassembled WGS sequence"/>
</dbReference>
<dbReference type="Pfam" id="PF07993">
    <property type="entry name" value="NAD_binding_4"/>
    <property type="match status" value="1"/>
</dbReference>